<organism evidence="2 3">
    <name type="scientific">Terrabacter ginsenosidimutans</name>
    <dbReference type="NCBI Taxonomy" id="490575"/>
    <lineage>
        <taxon>Bacteria</taxon>
        <taxon>Bacillati</taxon>
        <taxon>Actinomycetota</taxon>
        <taxon>Actinomycetes</taxon>
        <taxon>Micrococcales</taxon>
        <taxon>Intrasporangiaceae</taxon>
        <taxon>Terrabacter</taxon>
    </lineage>
</organism>
<sequence>MELMTVDEVAEALRVPVATVRYWRAQGSGPKFVRIGKRIVCRRSDLERFVEQKFAESA</sequence>
<protein>
    <recommendedName>
        <fullName evidence="1">Helix-turn-helix domain-containing protein</fullName>
    </recommendedName>
</protein>
<name>A0ABP7DFE7_9MICO</name>
<accession>A0ABP7DFE7</accession>
<keyword evidence="3" id="KW-1185">Reference proteome</keyword>
<evidence type="ECO:0000313" key="2">
    <source>
        <dbReference type="EMBL" id="GAA3703431.1"/>
    </source>
</evidence>
<evidence type="ECO:0000259" key="1">
    <source>
        <dbReference type="Pfam" id="PF12728"/>
    </source>
</evidence>
<dbReference type="Pfam" id="PF12728">
    <property type="entry name" value="HTH_17"/>
    <property type="match status" value="1"/>
</dbReference>
<dbReference type="InterPro" id="IPR010093">
    <property type="entry name" value="SinI_DNA-bd"/>
</dbReference>
<dbReference type="InterPro" id="IPR041657">
    <property type="entry name" value="HTH_17"/>
</dbReference>
<reference evidence="3" key="1">
    <citation type="journal article" date="2019" name="Int. J. Syst. Evol. Microbiol.">
        <title>The Global Catalogue of Microorganisms (GCM) 10K type strain sequencing project: providing services to taxonomists for standard genome sequencing and annotation.</title>
        <authorList>
            <consortium name="The Broad Institute Genomics Platform"/>
            <consortium name="The Broad Institute Genome Sequencing Center for Infectious Disease"/>
            <person name="Wu L."/>
            <person name="Ma J."/>
        </authorList>
    </citation>
    <scope>NUCLEOTIDE SEQUENCE [LARGE SCALE GENOMIC DNA]</scope>
    <source>
        <strain evidence="3">JCM 17125</strain>
    </source>
</reference>
<dbReference type="EMBL" id="BAABDC010000002">
    <property type="protein sequence ID" value="GAA3703431.1"/>
    <property type="molecule type" value="Genomic_DNA"/>
</dbReference>
<gene>
    <name evidence="2" type="ORF">GCM10022399_20040</name>
</gene>
<dbReference type="RefSeq" id="WP_344945161.1">
    <property type="nucleotide sequence ID" value="NZ_BAABDC010000002.1"/>
</dbReference>
<dbReference type="SUPFAM" id="SSF46955">
    <property type="entry name" value="Putative DNA-binding domain"/>
    <property type="match status" value="1"/>
</dbReference>
<evidence type="ECO:0000313" key="3">
    <source>
        <dbReference type="Proteomes" id="UP001501468"/>
    </source>
</evidence>
<dbReference type="Proteomes" id="UP001501468">
    <property type="component" value="Unassembled WGS sequence"/>
</dbReference>
<feature type="domain" description="Helix-turn-helix" evidence="1">
    <location>
        <begin position="3"/>
        <end position="53"/>
    </location>
</feature>
<comment type="caution">
    <text evidence="2">The sequence shown here is derived from an EMBL/GenBank/DDBJ whole genome shotgun (WGS) entry which is preliminary data.</text>
</comment>
<proteinExistence type="predicted"/>
<dbReference type="InterPro" id="IPR009061">
    <property type="entry name" value="DNA-bd_dom_put_sf"/>
</dbReference>
<dbReference type="NCBIfam" id="TIGR01764">
    <property type="entry name" value="excise"/>
    <property type="match status" value="1"/>
</dbReference>